<sequence>MLSALSAKVVIDVSLDMHEGQVNYTITTHEGDSSGINQLAEKLTQRILHALPECVKPKGVTE</sequence>
<dbReference type="OrthoDB" id="5905699at2"/>
<proteinExistence type="predicted"/>
<organism evidence="1 2">
    <name type="scientific">Vibrio mimicus</name>
    <dbReference type="NCBI Taxonomy" id="674"/>
    <lineage>
        <taxon>Bacteria</taxon>
        <taxon>Pseudomonadati</taxon>
        <taxon>Pseudomonadota</taxon>
        <taxon>Gammaproteobacteria</taxon>
        <taxon>Vibrionales</taxon>
        <taxon>Vibrionaceae</taxon>
        <taxon>Vibrio</taxon>
    </lineage>
</organism>
<reference evidence="1" key="1">
    <citation type="submission" date="2017-12" db="EMBL/GenBank/DDBJ databases">
        <title>FDA dAtabase for Regulatory Grade micrObial Sequences (FDA-ARGOS): Supporting development and validation of Infectious Disease Dx tests.</title>
        <authorList>
            <person name="Hoffmann M."/>
            <person name="Allard M."/>
            <person name="Evans P."/>
            <person name="Brown E."/>
            <person name="Tallon L.J."/>
            <person name="Sadzewicz L."/>
            <person name="Sengamalay N."/>
            <person name="Ott S."/>
            <person name="Godinez A."/>
            <person name="Nagaraj S."/>
            <person name="Vavikolanu K."/>
            <person name="Aluvathingal J."/>
            <person name="Nadendla S."/>
            <person name="Hobson J."/>
            <person name="Sichtig H."/>
        </authorList>
    </citation>
    <scope>NUCLEOTIDE SEQUENCE [LARGE SCALE GENOMIC DNA]</scope>
    <source>
        <strain evidence="1">FDAARGOS_113</strain>
    </source>
</reference>
<evidence type="ECO:0000313" key="2">
    <source>
        <dbReference type="Proteomes" id="UP000053748"/>
    </source>
</evidence>
<keyword evidence="2" id="KW-1185">Reference proteome</keyword>
<dbReference type="EMBL" id="LOSJ02000001">
    <property type="protein sequence ID" value="PNM64285.1"/>
    <property type="molecule type" value="Genomic_DNA"/>
</dbReference>
<dbReference type="Proteomes" id="UP000053748">
    <property type="component" value="Unassembled WGS sequence"/>
</dbReference>
<gene>
    <name evidence="1" type="ORF">AL544_005075</name>
</gene>
<dbReference type="AlphaFoldDB" id="A0A2J9VKH2"/>
<name>A0A2J9VKH2_VIBMI</name>
<evidence type="ECO:0000313" key="1">
    <source>
        <dbReference type="EMBL" id="PNM64285.1"/>
    </source>
</evidence>
<dbReference type="RefSeq" id="WP_000947388.1">
    <property type="nucleotide sequence ID" value="NZ_CAWMSS010000002.1"/>
</dbReference>
<protein>
    <submittedName>
        <fullName evidence="1">Uncharacterized protein</fullName>
    </submittedName>
</protein>
<accession>A0A2J9VKH2</accession>
<comment type="caution">
    <text evidence="1">The sequence shown here is derived from an EMBL/GenBank/DDBJ whole genome shotgun (WGS) entry which is preliminary data.</text>
</comment>